<dbReference type="PANTHER" id="PTHR31285">
    <property type="entry name" value="NICOTINAMIDE MONONUCLEOTIDE ADENYLYLTRANSFERASE"/>
    <property type="match status" value="1"/>
</dbReference>
<dbReference type="Pfam" id="PF01467">
    <property type="entry name" value="CTP_transf_like"/>
    <property type="match status" value="1"/>
</dbReference>
<name>A0A4E0PV96_9EURY</name>
<dbReference type="GO" id="GO:0000309">
    <property type="term" value="F:nicotinamide-nucleotide adenylyltransferase activity"/>
    <property type="evidence" value="ECO:0007669"/>
    <property type="project" value="TreeGrafter"/>
</dbReference>
<evidence type="ECO:0000313" key="2">
    <source>
        <dbReference type="EMBL" id="TGC07887.1"/>
    </source>
</evidence>
<evidence type="ECO:0000259" key="1">
    <source>
        <dbReference type="Pfam" id="PF01467"/>
    </source>
</evidence>
<dbReference type="SUPFAM" id="SSF52374">
    <property type="entry name" value="Nucleotidylyl transferase"/>
    <property type="match status" value="1"/>
</dbReference>
<dbReference type="Gene3D" id="3.40.50.620">
    <property type="entry name" value="HUPs"/>
    <property type="match status" value="1"/>
</dbReference>
<dbReference type="PANTHER" id="PTHR31285:SF0">
    <property type="entry name" value="NICOTINAMIDE MONONUCLEOTIDE ADENYLYLTRANSFERASE"/>
    <property type="match status" value="1"/>
</dbReference>
<keyword evidence="3" id="KW-1185">Reference proteome</keyword>
<dbReference type="InterPro" id="IPR014729">
    <property type="entry name" value="Rossmann-like_a/b/a_fold"/>
</dbReference>
<dbReference type="GO" id="GO:0005737">
    <property type="term" value="C:cytoplasm"/>
    <property type="evidence" value="ECO:0007669"/>
    <property type="project" value="TreeGrafter"/>
</dbReference>
<dbReference type="Proteomes" id="UP000297295">
    <property type="component" value="Unassembled WGS sequence"/>
</dbReference>
<protein>
    <recommendedName>
        <fullName evidence="1">Cytidyltransferase-like domain-containing protein</fullName>
    </recommendedName>
</protein>
<dbReference type="EMBL" id="PGGK01000013">
    <property type="protein sequence ID" value="TGC07887.1"/>
    <property type="molecule type" value="Genomic_DNA"/>
</dbReference>
<dbReference type="OrthoDB" id="141575at2157"/>
<dbReference type="InterPro" id="IPR004821">
    <property type="entry name" value="Cyt_trans-like"/>
</dbReference>
<dbReference type="GO" id="GO:0016887">
    <property type="term" value="F:ATP hydrolysis activity"/>
    <property type="evidence" value="ECO:0007669"/>
    <property type="project" value="TreeGrafter"/>
</dbReference>
<accession>A0A4E0PV96</accession>
<organism evidence="2 3">
    <name type="scientific">Methanolobus halotolerans</name>
    <dbReference type="NCBI Taxonomy" id="2052935"/>
    <lineage>
        <taxon>Archaea</taxon>
        <taxon>Methanobacteriati</taxon>
        <taxon>Methanobacteriota</taxon>
        <taxon>Stenosarchaea group</taxon>
        <taxon>Methanomicrobia</taxon>
        <taxon>Methanosarcinales</taxon>
        <taxon>Methanosarcinaceae</taxon>
        <taxon>Methanolobus</taxon>
    </lineage>
</organism>
<dbReference type="RefSeq" id="WP_135390281.1">
    <property type="nucleotide sequence ID" value="NZ_PGGK01000013.1"/>
</dbReference>
<feature type="domain" description="Cytidyltransferase-like" evidence="1">
    <location>
        <begin position="232"/>
        <end position="341"/>
    </location>
</feature>
<gene>
    <name evidence="2" type="ORF">CUN85_10605</name>
</gene>
<reference evidence="2 3" key="1">
    <citation type="submission" date="2017-11" db="EMBL/GenBank/DDBJ databases">
        <title>Isolation and Characterization of Methanogenic Archaea from Saline Meromictic Lake at Siberia.</title>
        <authorList>
            <person name="Shen Y."/>
            <person name="Huang H.-H."/>
            <person name="Lai M.-C."/>
            <person name="Chen S.-C."/>
        </authorList>
    </citation>
    <scope>NUCLEOTIDE SEQUENCE [LARGE SCALE GENOMIC DNA]</scope>
    <source>
        <strain evidence="2 3">SY-01</strain>
    </source>
</reference>
<proteinExistence type="predicted"/>
<dbReference type="AlphaFoldDB" id="A0A4E0PV96"/>
<evidence type="ECO:0000313" key="3">
    <source>
        <dbReference type="Proteomes" id="UP000297295"/>
    </source>
</evidence>
<comment type="caution">
    <text evidence="2">The sequence shown here is derived from an EMBL/GenBank/DDBJ whole genome shotgun (WGS) entry which is preliminary data.</text>
</comment>
<sequence>MDTRIAEELLKVIQQIHASKYRIVLSVTGGGSGAIFELLRHGKGSATLLEALVPYGKNALKYLIGREPDSYCSEETAREMAMASFERALKLCNKEGSTNTGNIIGIGVSCKLLRGEDERYGRKHEVHIASQSFLQTTATCLTLLENRSREEEEDIVSLLIIYRIAQLCKIESNGIRSLLMIPEFGYITNKIAEVSPDIGYLLVNTLLQEEAEKISLGISNLPGNNTSHPGMIFAGSFNPFHKKHAEIARTAFKKCGFPVCLEISLANVDKTPIDFISLKYRLHSLEEYMSEEFMGDVYLTNTPLFEGKATLFLGCCFLIGTDTLNRIFNEKYYREGETKESLLGYFKARKVHFLVFQRKDVDFDIDDDIRSICEVVKLNEYEDDGTSSRHIRKGMHKTRF</sequence>